<dbReference type="Proteomes" id="UP000224755">
    <property type="component" value="Segment"/>
</dbReference>
<protein>
    <submittedName>
        <fullName evidence="1">Uncharacterized protein</fullName>
    </submittedName>
</protein>
<reference evidence="1 2" key="1">
    <citation type="journal article" date="2017" name="Viruses">
        <title>Phage Biodiversity in Artisanal Cheese Wheys Reflects the Complexity of the Fermentation Process.</title>
        <authorList>
            <person name="Mahony J."/>
            <person name="Moscarelli A."/>
            <person name="Kelleher P."/>
            <person name="Lugli G.A."/>
            <person name="Ventura M."/>
            <person name="Settanni L."/>
            <person name="van Sinderen D."/>
        </authorList>
    </citation>
    <scope>NUCLEOTIDE SEQUENCE [LARGE SCALE GENOMIC DNA]</scope>
</reference>
<evidence type="ECO:0000313" key="1">
    <source>
        <dbReference type="EMBL" id="ARM66886.1"/>
    </source>
</evidence>
<accession>A0A1W6JKX6</accession>
<evidence type="ECO:0000313" key="2">
    <source>
        <dbReference type="Proteomes" id="UP000224755"/>
    </source>
</evidence>
<organism evidence="1 2">
    <name type="scientific">Lactococcus phage AM5</name>
    <dbReference type="NCBI Taxonomy" id="1965473"/>
    <lineage>
        <taxon>Viruses</taxon>
        <taxon>Duplodnaviria</taxon>
        <taxon>Heunggongvirae</taxon>
        <taxon>Uroviricota</taxon>
        <taxon>Caudoviricetes</taxon>
        <taxon>Audreyjarvisvirus</taxon>
        <taxon>Audreyjarvisvirus AM4</taxon>
    </lineage>
</organism>
<gene>
    <name evidence="1" type="ORF">AM5_033</name>
</gene>
<proteinExistence type="predicted"/>
<name>A0A1W6JKX6_9CAUD</name>
<sequence length="107" mass="12738">MSKRYYVKSKIETSSYSSIDGFESLSYDYLWLNECGMFSPFVESYSFTREELTKISDGDLYKESQCLPFTWIRSPDELKETLGWEYDEDSDVFVWINPMIELVEKED</sequence>
<dbReference type="EMBL" id="KY554772">
    <property type="protein sequence ID" value="ARM66886.1"/>
    <property type="molecule type" value="Genomic_DNA"/>
</dbReference>